<name>A0A0D0E2L0_9AGAM</name>
<reference evidence="3" key="2">
    <citation type="submission" date="2015-01" db="EMBL/GenBank/DDBJ databases">
        <title>Evolutionary Origins and Diversification of the Mycorrhizal Mutualists.</title>
        <authorList>
            <consortium name="DOE Joint Genome Institute"/>
            <consortium name="Mycorrhizal Genomics Consortium"/>
            <person name="Kohler A."/>
            <person name="Kuo A."/>
            <person name="Nagy L.G."/>
            <person name="Floudas D."/>
            <person name="Copeland A."/>
            <person name="Barry K.W."/>
            <person name="Cichocki N."/>
            <person name="Veneault-Fourrey C."/>
            <person name="LaButti K."/>
            <person name="Lindquist E.A."/>
            <person name="Lipzen A."/>
            <person name="Lundell T."/>
            <person name="Morin E."/>
            <person name="Murat C."/>
            <person name="Riley R."/>
            <person name="Ohm R."/>
            <person name="Sun H."/>
            <person name="Tunlid A."/>
            <person name="Henrissat B."/>
            <person name="Grigoriev I.V."/>
            <person name="Hibbett D.S."/>
            <person name="Martin F."/>
        </authorList>
    </citation>
    <scope>NUCLEOTIDE SEQUENCE [LARGE SCALE GENOMIC DNA]</scope>
    <source>
        <strain evidence="3">Ve08.2h10</strain>
    </source>
</reference>
<sequence>MDILSASTASLACIRRSSYVQLIAELQDLIHTNSKFVSLEEQVTIFLYSCVTDLTLKHIGEQFQQSSDTISLYFQKILVILLTQLLYSRYVQLPTREYINSSCILYSAVQISTFDHSFVLSI</sequence>
<feature type="domain" description="DUF8040" evidence="1">
    <location>
        <begin position="13"/>
        <end position="81"/>
    </location>
</feature>
<dbReference type="OrthoDB" id="2430314at2759"/>
<reference evidence="2 3" key="1">
    <citation type="submission" date="2014-04" db="EMBL/GenBank/DDBJ databases">
        <authorList>
            <consortium name="DOE Joint Genome Institute"/>
            <person name="Kuo A."/>
            <person name="Kohler A."/>
            <person name="Jargeat P."/>
            <person name="Nagy L.G."/>
            <person name="Floudas D."/>
            <person name="Copeland A."/>
            <person name="Barry K.W."/>
            <person name="Cichocki N."/>
            <person name="Veneault-Fourrey C."/>
            <person name="LaButti K."/>
            <person name="Lindquist E.A."/>
            <person name="Lipzen A."/>
            <person name="Lundell T."/>
            <person name="Morin E."/>
            <person name="Murat C."/>
            <person name="Sun H."/>
            <person name="Tunlid A."/>
            <person name="Henrissat B."/>
            <person name="Grigoriev I.V."/>
            <person name="Hibbett D.S."/>
            <person name="Martin F."/>
            <person name="Nordberg H.P."/>
            <person name="Cantor M.N."/>
            <person name="Hua S.X."/>
        </authorList>
    </citation>
    <scope>NUCLEOTIDE SEQUENCE [LARGE SCALE GENOMIC DNA]</scope>
    <source>
        <strain evidence="2 3">Ve08.2h10</strain>
    </source>
</reference>
<dbReference type="EMBL" id="KN825433">
    <property type="protein sequence ID" value="KIK91055.1"/>
    <property type="molecule type" value="Genomic_DNA"/>
</dbReference>
<gene>
    <name evidence="2" type="ORF">PAXRUDRAFT_150399</name>
</gene>
<protein>
    <recommendedName>
        <fullName evidence="1">DUF8040 domain-containing protein</fullName>
    </recommendedName>
</protein>
<accession>A0A0D0E2L0</accession>
<evidence type="ECO:0000313" key="3">
    <source>
        <dbReference type="Proteomes" id="UP000054538"/>
    </source>
</evidence>
<dbReference type="InterPro" id="IPR058353">
    <property type="entry name" value="DUF8040"/>
</dbReference>
<evidence type="ECO:0000313" key="2">
    <source>
        <dbReference type="EMBL" id="KIK91055.1"/>
    </source>
</evidence>
<dbReference type="Proteomes" id="UP000054538">
    <property type="component" value="Unassembled WGS sequence"/>
</dbReference>
<organism evidence="2 3">
    <name type="scientific">Paxillus rubicundulus Ve08.2h10</name>
    <dbReference type="NCBI Taxonomy" id="930991"/>
    <lineage>
        <taxon>Eukaryota</taxon>
        <taxon>Fungi</taxon>
        <taxon>Dikarya</taxon>
        <taxon>Basidiomycota</taxon>
        <taxon>Agaricomycotina</taxon>
        <taxon>Agaricomycetes</taxon>
        <taxon>Agaricomycetidae</taxon>
        <taxon>Boletales</taxon>
        <taxon>Paxilineae</taxon>
        <taxon>Paxillaceae</taxon>
        <taxon>Paxillus</taxon>
    </lineage>
</organism>
<dbReference type="HOGENOM" id="CLU_2027472_0_0_1"/>
<dbReference type="Pfam" id="PF26138">
    <property type="entry name" value="DUF8040"/>
    <property type="match status" value="1"/>
</dbReference>
<proteinExistence type="predicted"/>
<keyword evidence="3" id="KW-1185">Reference proteome</keyword>
<evidence type="ECO:0000259" key="1">
    <source>
        <dbReference type="Pfam" id="PF26138"/>
    </source>
</evidence>
<dbReference type="AlphaFoldDB" id="A0A0D0E2L0"/>
<dbReference type="InParanoid" id="A0A0D0E2L0"/>